<dbReference type="PANTHER" id="PTHR42928:SF5">
    <property type="entry name" value="BLR1237 PROTEIN"/>
    <property type="match status" value="1"/>
</dbReference>
<evidence type="ECO:0000313" key="2">
    <source>
        <dbReference type="EMBL" id="MFC0385179.1"/>
    </source>
</evidence>
<comment type="caution">
    <text evidence="2">The sequence shown here is derived from an EMBL/GenBank/DDBJ whole genome shotgun (WGS) entry which is preliminary data.</text>
</comment>
<proteinExistence type="inferred from homology"/>
<sequence>MRDILTDRPPGCVAQLTRRALGAALLLPAAARAQGPNGGSSTRPVTIIAPFGPGTPPDLVARMLAEALQRQRAQPFVVDNRPGASGTIGAAAVARAAPDGQTLLIATGTAAMNVSLFRSLPYDPVGSFAPVVLLASVPFAIIAHPAAGATLPEVVARARANPGRVNYATPGVGTPHHVATEMLRQRTGIQIEHVPYRAAGGAVADILNGTVSLMFLPAPQAVELSRDGRVRVLAVATEARLPELPAVPTTAEAGVPDMLMSDWYGLFAPGATPPDTVLRLNEAVNAVLPAMTQPLAAQGMTSLGGPPERLRALFAAEIARWAAVIRTGGISAE</sequence>
<dbReference type="RefSeq" id="WP_377049334.1">
    <property type="nucleotide sequence ID" value="NZ_JBHLVZ010000003.1"/>
</dbReference>
<dbReference type="InterPro" id="IPR042100">
    <property type="entry name" value="Bug_dom1"/>
</dbReference>
<protein>
    <submittedName>
        <fullName evidence="2">Tripartite tricarboxylate transporter substrate-binding protein</fullName>
    </submittedName>
</protein>
<dbReference type="Pfam" id="PF03401">
    <property type="entry name" value="TctC"/>
    <property type="match status" value="1"/>
</dbReference>
<name>A0ABV6INJ5_9PROT</name>
<dbReference type="PIRSF" id="PIRSF017082">
    <property type="entry name" value="YflP"/>
    <property type="match status" value="1"/>
</dbReference>
<comment type="similarity">
    <text evidence="1">Belongs to the UPF0065 (bug) family.</text>
</comment>
<dbReference type="PANTHER" id="PTHR42928">
    <property type="entry name" value="TRICARBOXYLATE-BINDING PROTEIN"/>
    <property type="match status" value="1"/>
</dbReference>
<dbReference type="Gene3D" id="3.40.190.150">
    <property type="entry name" value="Bordetella uptake gene, domain 1"/>
    <property type="match status" value="1"/>
</dbReference>
<evidence type="ECO:0000313" key="3">
    <source>
        <dbReference type="Proteomes" id="UP001589789"/>
    </source>
</evidence>
<organism evidence="2 3">
    <name type="scientific">Muricoccus vinaceus</name>
    <dbReference type="NCBI Taxonomy" id="424704"/>
    <lineage>
        <taxon>Bacteria</taxon>
        <taxon>Pseudomonadati</taxon>
        <taxon>Pseudomonadota</taxon>
        <taxon>Alphaproteobacteria</taxon>
        <taxon>Acetobacterales</taxon>
        <taxon>Roseomonadaceae</taxon>
        <taxon>Muricoccus</taxon>
    </lineage>
</organism>
<evidence type="ECO:0000256" key="1">
    <source>
        <dbReference type="ARBA" id="ARBA00006987"/>
    </source>
</evidence>
<dbReference type="Gene3D" id="3.40.190.10">
    <property type="entry name" value="Periplasmic binding protein-like II"/>
    <property type="match status" value="1"/>
</dbReference>
<dbReference type="Proteomes" id="UP001589789">
    <property type="component" value="Unassembled WGS sequence"/>
</dbReference>
<dbReference type="InterPro" id="IPR005064">
    <property type="entry name" value="BUG"/>
</dbReference>
<accession>A0ABV6INJ5</accession>
<keyword evidence="3" id="KW-1185">Reference proteome</keyword>
<dbReference type="EMBL" id="JBHLVZ010000003">
    <property type="protein sequence ID" value="MFC0385179.1"/>
    <property type="molecule type" value="Genomic_DNA"/>
</dbReference>
<reference evidence="2 3" key="1">
    <citation type="submission" date="2024-09" db="EMBL/GenBank/DDBJ databases">
        <authorList>
            <person name="Sun Q."/>
            <person name="Mori K."/>
        </authorList>
    </citation>
    <scope>NUCLEOTIDE SEQUENCE [LARGE SCALE GENOMIC DNA]</scope>
    <source>
        <strain evidence="2 3">CCM 7468</strain>
    </source>
</reference>
<gene>
    <name evidence="2" type="ORF">ACFFIC_06385</name>
</gene>